<sequence length="48" mass="5378">MLYPLNCHDSVGSMARPCESCKPWSTPSKATGMLRPCDLLDLVYFVPF</sequence>
<proteinExistence type="predicted"/>
<gene>
    <name evidence="1" type="ORF">F383_36380</name>
</gene>
<evidence type="ECO:0000313" key="1">
    <source>
        <dbReference type="EMBL" id="KHG09076.1"/>
    </source>
</evidence>
<organism evidence="1 2">
    <name type="scientific">Gossypium arboreum</name>
    <name type="common">Tree cotton</name>
    <name type="synonym">Gossypium nanking</name>
    <dbReference type="NCBI Taxonomy" id="29729"/>
    <lineage>
        <taxon>Eukaryota</taxon>
        <taxon>Viridiplantae</taxon>
        <taxon>Streptophyta</taxon>
        <taxon>Embryophyta</taxon>
        <taxon>Tracheophyta</taxon>
        <taxon>Spermatophyta</taxon>
        <taxon>Magnoliopsida</taxon>
        <taxon>eudicotyledons</taxon>
        <taxon>Gunneridae</taxon>
        <taxon>Pentapetalae</taxon>
        <taxon>rosids</taxon>
        <taxon>malvids</taxon>
        <taxon>Malvales</taxon>
        <taxon>Malvaceae</taxon>
        <taxon>Malvoideae</taxon>
        <taxon>Gossypium</taxon>
    </lineage>
</organism>
<name>A0A0B0NDD6_GOSAR</name>
<evidence type="ECO:0000313" key="2">
    <source>
        <dbReference type="Proteomes" id="UP000032142"/>
    </source>
</evidence>
<keyword evidence="1" id="KW-0675">Receptor</keyword>
<reference evidence="2" key="1">
    <citation type="submission" date="2014-09" db="EMBL/GenBank/DDBJ databases">
        <authorList>
            <person name="Mudge J."/>
            <person name="Ramaraj T."/>
            <person name="Lindquist I.E."/>
            <person name="Bharti A.K."/>
            <person name="Sundararajan A."/>
            <person name="Cameron C.T."/>
            <person name="Woodward J.E."/>
            <person name="May G.D."/>
            <person name="Brubaker C."/>
            <person name="Broadhvest J."/>
            <person name="Wilkins T.A."/>
        </authorList>
    </citation>
    <scope>NUCLEOTIDE SEQUENCE</scope>
    <source>
        <strain evidence="2">cv. AKA8401</strain>
    </source>
</reference>
<comment type="caution">
    <text evidence="1">The sequence shown here is derived from an EMBL/GenBank/DDBJ whole genome shotgun (WGS) entry which is preliminary data.</text>
</comment>
<accession>A0A0B0NDD6</accession>
<keyword evidence="2" id="KW-1185">Reference proteome</keyword>
<dbReference type="AlphaFoldDB" id="A0A0B0NDD6"/>
<dbReference type="Proteomes" id="UP000032142">
    <property type="component" value="Unassembled WGS sequence"/>
</dbReference>
<protein>
    <submittedName>
        <fullName evidence="1">Angiopoietin-1 receptor</fullName>
    </submittedName>
</protein>
<dbReference type="EMBL" id="JRRC01524699">
    <property type="protein sequence ID" value="KHG09076.1"/>
    <property type="molecule type" value="Genomic_DNA"/>
</dbReference>